<evidence type="ECO:0000256" key="6">
    <source>
        <dbReference type="ARBA" id="ARBA00022806"/>
    </source>
</evidence>
<proteinExistence type="inferred from homology"/>
<keyword evidence="4" id="KW-0547">Nucleotide-binding</keyword>
<comment type="subcellular location">
    <subcellularLocation>
        <location evidence="1">Cytoplasm</location>
    </subcellularLocation>
</comment>
<dbReference type="Proteomes" id="UP000092460">
    <property type="component" value="Unassembled WGS sequence"/>
</dbReference>
<evidence type="ECO:0000256" key="7">
    <source>
        <dbReference type="ARBA" id="ARBA00022840"/>
    </source>
</evidence>
<protein>
    <submittedName>
        <fullName evidence="10">Uncharacterized protein</fullName>
    </submittedName>
</protein>
<evidence type="ECO:0000256" key="4">
    <source>
        <dbReference type="ARBA" id="ARBA00022741"/>
    </source>
</evidence>
<feature type="domain" description="DNA2/NAM7 helicase helicase" evidence="8">
    <location>
        <begin position="336"/>
        <end position="416"/>
    </location>
</feature>
<evidence type="ECO:0000313" key="10">
    <source>
        <dbReference type="EnsemblMetazoa" id="GPPI002627-PA"/>
    </source>
</evidence>
<reference evidence="10" key="2">
    <citation type="submission" date="2020-05" db="UniProtKB">
        <authorList>
            <consortium name="EnsemblMetazoa"/>
        </authorList>
    </citation>
    <scope>IDENTIFICATION</scope>
    <source>
        <strain evidence="10">IAEA</strain>
    </source>
</reference>
<keyword evidence="6" id="KW-0347">Helicase</keyword>
<feature type="domain" description="Helicase MOV-10-like beta-barrel" evidence="9">
    <location>
        <begin position="196"/>
        <end position="261"/>
    </location>
</feature>
<dbReference type="VEuPathDB" id="VectorBase:GPPI002627"/>
<dbReference type="GO" id="GO:0005737">
    <property type="term" value="C:cytoplasm"/>
    <property type="evidence" value="ECO:0007669"/>
    <property type="project" value="UniProtKB-SubCell"/>
</dbReference>
<evidence type="ECO:0000256" key="2">
    <source>
        <dbReference type="ARBA" id="ARBA00005601"/>
    </source>
</evidence>
<dbReference type="Gene3D" id="3.40.50.300">
    <property type="entry name" value="P-loop containing nucleotide triphosphate hydrolases"/>
    <property type="match status" value="1"/>
</dbReference>
<keyword evidence="11" id="KW-1185">Reference proteome</keyword>
<dbReference type="Gene3D" id="2.40.30.270">
    <property type="match status" value="1"/>
</dbReference>
<evidence type="ECO:0000313" key="11">
    <source>
        <dbReference type="Proteomes" id="UP000092460"/>
    </source>
</evidence>
<keyword evidence="5" id="KW-0378">Hydrolase</keyword>
<dbReference type="GO" id="GO:0005524">
    <property type="term" value="F:ATP binding"/>
    <property type="evidence" value="ECO:0007669"/>
    <property type="project" value="UniProtKB-KW"/>
</dbReference>
<dbReference type="InterPro" id="IPR027417">
    <property type="entry name" value="P-loop_NTPase"/>
</dbReference>
<reference evidence="11" key="1">
    <citation type="submission" date="2015-01" db="EMBL/GenBank/DDBJ databases">
        <authorList>
            <person name="Aksoy S."/>
            <person name="Warren W."/>
            <person name="Wilson R.K."/>
        </authorList>
    </citation>
    <scope>NUCLEOTIDE SEQUENCE [LARGE SCALE GENOMIC DNA]</scope>
    <source>
        <strain evidence="11">IAEA</strain>
    </source>
</reference>
<dbReference type="STRING" id="67801.A0A1B0AN46"/>
<keyword evidence="3" id="KW-0963">Cytoplasm</keyword>
<dbReference type="GO" id="GO:0004386">
    <property type="term" value="F:helicase activity"/>
    <property type="evidence" value="ECO:0007669"/>
    <property type="project" value="UniProtKB-KW"/>
</dbReference>
<dbReference type="PANTHER" id="PTHR45418:SF1">
    <property type="entry name" value="CANCER_TESTIS ANTIGEN 55"/>
    <property type="match status" value="1"/>
</dbReference>
<dbReference type="EMBL" id="JXJN01000710">
    <property type="status" value="NOT_ANNOTATED_CDS"/>
    <property type="molecule type" value="Genomic_DNA"/>
</dbReference>
<sequence>MELTVFGLRPLRNSSNFEKNSLEKQQILIVENIVDKSHGGLYSLPVEIDGVGVIAARNPGAPCTNGAGITTNSEIRLENVFHVARLMKNTGYVFGGIEHIPTPFCRLFIKDRRSKCYFLIDTGDDISVVFKSFHSESLYSNKYENFPLNFYPANGTPTMNFGIITLSPGFGLRHNFCWKLIYTLEIFTTSWSIKPTRKYLALGIQNLSECRPSLVIGDRVKDENPWADGENVKEMYKGAIHEVLRNRILIRFDDNFQREYDYRDYRLEFCLSRYDYRKQHYAISRAAEKLGEQFLLPSQVQTRERSQLDVRLNGEESLLLDNRQYGWYNSTVKFIQKKAVPNILRGKIRNMPYVIFGPPGTGKTATLVEMIIQIFKLIPTARMLVGTPSNNSAYVITTQLIGVLRMYELIRLVSHKELKKGLIPEHLMPDIVVTQANIPKKWPKEYSTNFNYANPIIVNSSGNNLQAVVSSSPQPLTSAGRVDDLECILKTINEAKFFVRVSTWT</sequence>
<dbReference type="PANTHER" id="PTHR45418">
    <property type="entry name" value="CANCER/TESTIS ANTIGEN 55"/>
    <property type="match status" value="1"/>
</dbReference>
<dbReference type="EnsemblMetazoa" id="GPPI002627-RA">
    <property type="protein sequence ID" value="GPPI002627-PA"/>
    <property type="gene ID" value="GPPI002627"/>
</dbReference>
<evidence type="ECO:0000259" key="8">
    <source>
        <dbReference type="Pfam" id="PF13086"/>
    </source>
</evidence>
<dbReference type="InterPro" id="IPR041677">
    <property type="entry name" value="DNA2/NAM7_AAA_11"/>
</dbReference>
<dbReference type="InterPro" id="IPR049080">
    <property type="entry name" value="MOV-10-like_beta-barrel"/>
</dbReference>
<keyword evidence="7" id="KW-0067">ATP-binding</keyword>
<organism evidence="10 11">
    <name type="scientific">Glossina palpalis gambiensis</name>
    <dbReference type="NCBI Taxonomy" id="67801"/>
    <lineage>
        <taxon>Eukaryota</taxon>
        <taxon>Metazoa</taxon>
        <taxon>Ecdysozoa</taxon>
        <taxon>Arthropoda</taxon>
        <taxon>Hexapoda</taxon>
        <taxon>Insecta</taxon>
        <taxon>Pterygota</taxon>
        <taxon>Neoptera</taxon>
        <taxon>Endopterygota</taxon>
        <taxon>Diptera</taxon>
        <taxon>Brachycera</taxon>
        <taxon>Muscomorpha</taxon>
        <taxon>Hippoboscoidea</taxon>
        <taxon>Glossinidae</taxon>
        <taxon>Glossina</taxon>
    </lineage>
</organism>
<dbReference type="SUPFAM" id="SSF52540">
    <property type="entry name" value="P-loop containing nucleoside triphosphate hydrolases"/>
    <property type="match status" value="1"/>
</dbReference>
<dbReference type="Pfam" id="PF13086">
    <property type="entry name" value="AAA_11"/>
    <property type="match status" value="1"/>
</dbReference>
<evidence type="ECO:0000256" key="1">
    <source>
        <dbReference type="ARBA" id="ARBA00004496"/>
    </source>
</evidence>
<dbReference type="GO" id="GO:0016787">
    <property type="term" value="F:hydrolase activity"/>
    <property type="evidence" value="ECO:0007669"/>
    <property type="project" value="UniProtKB-KW"/>
</dbReference>
<dbReference type="Pfam" id="PF21634">
    <property type="entry name" value="MOV-10_beta-barrel"/>
    <property type="match status" value="1"/>
</dbReference>
<evidence type="ECO:0000256" key="3">
    <source>
        <dbReference type="ARBA" id="ARBA00022490"/>
    </source>
</evidence>
<evidence type="ECO:0000256" key="5">
    <source>
        <dbReference type="ARBA" id="ARBA00022801"/>
    </source>
</evidence>
<dbReference type="AlphaFoldDB" id="A0A1B0AN46"/>
<name>A0A1B0AN46_9MUSC</name>
<accession>A0A1B0AN46</accession>
<comment type="similarity">
    <text evidence="2">Belongs to the DNA2/NAM7 helicase family. SDE3 subfamily.</text>
</comment>
<evidence type="ECO:0000259" key="9">
    <source>
        <dbReference type="Pfam" id="PF21634"/>
    </source>
</evidence>